<dbReference type="InterPro" id="IPR030678">
    <property type="entry name" value="Peptide/Ni-bd"/>
</dbReference>
<dbReference type="Gene3D" id="3.40.190.10">
    <property type="entry name" value="Periplasmic binding protein-like II"/>
    <property type="match status" value="1"/>
</dbReference>
<evidence type="ECO:0000259" key="2">
    <source>
        <dbReference type="Pfam" id="PF00496"/>
    </source>
</evidence>
<dbReference type="SUPFAM" id="SSF53850">
    <property type="entry name" value="Periplasmic binding protein-like II"/>
    <property type="match status" value="1"/>
</dbReference>
<name>A0A387B2T4_9MICO</name>
<feature type="domain" description="Solute-binding protein family 5" evidence="2">
    <location>
        <begin position="83"/>
        <end position="461"/>
    </location>
</feature>
<feature type="chain" id="PRO_5039653036" evidence="1">
    <location>
        <begin position="24"/>
        <end position="547"/>
    </location>
</feature>
<sequence length="547" mass="58208">MTHHRRSRRLVGVAAALTATALAITGCTAGGGDTGDGEQTLYILSTDTTLGWDPAINVNFPSTWEGLIARRLTTWKVTDSGVEVVPDLATDTGTVSEDGLSWTYTLKDGIEFEDGTPITSADIKYGVERTYSPDLAGGLHYHQSLIQGGDSYAGPFDGAELDGIETPDDKTIVFHLTTSYGDWPWLAAMNAFAPVPVGEGTDLAAYDEQPIASGPYRIESNVAGSETVFVRNEHWDQSTDEVRTAGPDKIVIRQSQNPSTTAQSLISDTGDAKTSINAYPLSAAELALVNADPSAQERLVTSDGGMLYYVALNNDSPTLSNPLVRQAVQYATDRAAIVLAQGGDQAAVAATTLIPGGIAGHEDFDLYPEDVDKAKELLAEAGYPDGVTLNLWVANEDTAAAEALQQGLARADITVNINPLDIGVMYGDAMGGNPDYDMFLSYWIGDYPSANSYISLMFDSAYIDGGYNLSRTNDAAVDEAMHAAIAETDPDQAASDWTAIDKQIMGLGSMLPLYLTRNSYLGGSDVEPFTIPGYPPFPDFTTLSLAG</sequence>
<dbReference type="OrthoDB" id="5240629at2"/>
<dbReference type="RefSeq" id="WP_120762222.1">
    <property type="nucleotide sequence ID" value="NZ_CP032630.1"/>
</dbReference>
<dbReference type="GO" id="GO:0043190">
    <property type="term" value="C:ATP-binding cassette (ABC) transporter complex"/>
    <property type="evidence" value="ECO:0007669"/>
    <property type="project" value="InterPro"/>
</dbReference>
<dbReference type="Gene3D" id="3.10.105.10">
    <property type="entry name" value="Dipeptide-binding Protein, Domain 3"/>
    <property type="match status" value="1"/>
</dbReference>
<dbReference type="Proteomes" id="UP000278886">
    <property type="component" value="Chromosome"/>
</dbReference>
<evidence type="ECO:0000256" key="1">
    <source>
        <dbReference type="SAM" id="SignalP"/>
    </source>
</evidence>
<evidence type="ECO:0000313" key="3">
    <source>
        <dbReference type="EMBL" id="AYF97874.1"/>
    </source>
</evidence>
<dbReference type="CDD" id="cd08506">
    <property type="entry name" value="PBP2_clavulanate_OppA2"/>
    <property type="match status" value="1"/>
</dbReference>
<dbReference type="AlphaFoldDB" id="A0A387B2T4"/>
<keyword evidence="1" id="KW-0732">Signal</keyword>
<dbReference type="Pfam" id="PF00496">
    <property type="entry name" value="SBP_bac_5"/>
    <property type="match status" value="1"/>
</dbReference>
<dbReference type="PANTHER" id="PTHR30290:SF83">
    <property type="entry name" value="ABC TRANSPORTER SUBSTRATE-BINDING PROTEIN"/>
    <property type="match status" value="1"/>
</dbReference>
<dbReference type="GO" id="GO:0042597">
    <property type="term" value="C:periplasmic space"/>
    <property type="evidence" value="ECO:0007669"/>
    <property type="project" value="UniProtKB-ARBA"/>
</dbReference>
<dbReference type="GO" id="GO:0015833">
    <property type="term" value="P:peptide transport"/>
    <property type="evidence" value="ECO:0007669"/>
    <property type="project" value="TreeGrafter"/>
</dbReference>
<dbReference type="InterPro" id="IPR039424">
    <property type="entry name" value="SBP_5"/>
</dbReference>
<dbReference type="KEGG" id="lyd:D7I47_06110"/>
<proteinExistence type="predicted"/>
<keyword evidence="4" id="KW-1185">Reference proteome</keyword>
<dbReference type="EMBL" id="CP032630">
    <property type="protein sequence ID" value="AYF97874.1"/>
    <property type="molecule type" value="Genomic_DNA"/>
</dbReference>
<organism evidence="3 4">
    <name type="scientific">Protaetiibacter intestinalis</name>
    <dbReference type="NCBI Taxonomy" id="2419774"/>
    <lineage>
        <taxon>Bacteria</taxon>
        <taxon>Bacillati</taxon>
        <taxon>Actinomycetota</taxon>
        <taxon>Actinomycetes</taxon>
        <taxon>Micrococcales</taxon>
        <taxon>Microbacteriaceae</taxon>
        <taxon>Protaetiibacter</taxon>
    </lineage>
</organism>
<feature type="signal peptide" evidence="1">
    <location>
        <begin position="1"/>
        <end position="23"/>
    </location>
</feature>
<reference evidence="4" key="1">
    <citation type="submission" date="2018-09" db="EMBL/GenBank/DDBJ databases">
        <title>Genome sequencing of strain 2DFWR-13.</title>
        <authorList>
            <person name="Heo J."/>
            <person name="Kim S.-J."/>
            <person name="Kwon S.-W."/>
        </authorList>
    </citation>
    <scope>NUCLEOTIDE SEQUENCE [LARGE SCALE GENOMIC DNA]</scope>
    <source>
        <strain evidence="4">2DFWR-13</strain>
    </source>
</reference>
<dbReference type="InterPro" id="IPR000914">
    <property type="entry name" value="SBP_5_dom"/>
</dbReference>
<dbReference type="PIRSF" id="PIRSF002741">
    <property type="entry name" value="MppA"/>
    <property type="match status" value="1"/>
</dbReference>
<accession>A0A387B2T4</accession>
<dbReference type="PANTHER" id="PTHR30290">
    <property type="entry name" value="PERIPLASMIC BINDING COMPONENT OF ABC TRANSPORTER"/>
    <property type="match status" value="1"/>
</dbReference>
<dbReference type="PROSITE" id="PS51257">
    <property type="entry name" value="PROKAR_LIPOPROTEIN"/>
    <property type="match status" value="1"/>
</dbReference>
<protein>
    <submittedName>
        <fullName evidence="3">ABC transporter substrate-binding protein</fullName>
    </submittedName>
</protein>
<gene>
    <name evidence="3" type="ORF">D7I47_06110</name>
</gene>
<dbReference type="GO" id="GO:1904680">
    <property type="term" value="F:peptide transmembrane transporter activity"/>
    <property type="evidence" value="ECO:0007669"/>
    <property type="project" value="TreeGrafter"/>
</dbReference>
<evidence type="ECO:0000313" key="4">
    <source>
        <dbReference type="Proteomes" id="UP000278886"/>
    </source>
</evidence>